<reference evidence="1" key="1">
    <citation type="journal article" date="2007" name="Sex. Plant Reprod.">
        <title>Physical size of the S locus region defined by genetic recombination and genome sequencing in Ipomoea trifida, Convolvulaceae.</title>
        <authorList>
            <person name="Rahman M.H."/>
            <person name="Tsuchiya T."/>
            <person name="Suwabe K."/>
            <person name="Kohori J."/>
            <person name="Tomita R.N."/>
            <person name="Kagaya Y."/>
            <person name="Kobayashi I."/>
            <person name="Kakeda K."/>
            <person name="Kowyama Y."/>
        </authorList>
    </citation>
    <scope>NUCLEOTIDE SEQUENCE</scope>
</reference>
<dbReference type="EMBL" id="AB263748">
    <property type="protein sequence ID" value="BAF36303.1"/>
    <property type="molecule type" value="Genomic_DNA"/>
</dbReference>
<evidence type="ECO:0000313" key="1">
    <source>
        <dbReference type="EMBL" id="BAF36303.1"/>
    </source>
</evidence>
<protein>
    <submittedName>
        <fullName evidence="1">Uncharacterized protein</fullName>
    </submittedName>
</protein>
<name>A0A8Z8_IPOTF</name>
<accession>A0A8Z8</accession>
<dbReference type="AlphaFoldDB" id="A0A8Z8"/>
<sequence length="108" mass="12480">MNTYCFQARKIPGLTVKMLSIYFVLLISMYQEYNSEFSTVMLRVINKVTFPHPLQQVCYLYYGYNDSSSIECNGVLVMLKTLWSSGTKLQSHMRGCGFKPHLVVVNTY</sequence>
<proteinExistence type="predicted"/>
<organism evidence="1">
    <name type="scientific">Ipomoea trifida</name>
    <name type="common">Morning glory</name>
    <dbReference type="NCBI Taxonomy" id="35884"/>
    <lineage>
        <taxon>Eukaryota</taxon>
        <taxon>Viridiplantae</taxon>
        <taxon>Streptophyta</taxon>
        <taxon>Embryophyta</taxon>
        <taxon>Tracheophyta</taxon>
        <taxon>Spermatophyta</taxon>
        <taxon>Magnoliopsida</taxon>
        <taxon>eudicotyledons</taxon>
        <taxon>Gunneridae</taxon>
        <taxon>Pentapetalae</taxon>
        <taxon>asterids</taxon>
        <taxon>lamiids</taxon>
        <taxon>Solanales</taxon>
        <taxon>Convolvulaceae</taxon>
        <taxon>Ipomoeeae</taxon>
        <taxon>Ipomoea</taxon>
    </lineage>
</organism>